<evidence type="ECO:0000313" key="2">
    <source>
        <dbReference type="EMBL" id="CAF1015229.1"/>
    </source>
</evidence>
<dbReference type="GO" id="GO:0045197">
    <property type="term" value="P:establishment or maintenance of epithelial cell apical/basal polarity"/>
    <property type="evidence" value="ECO:0007669"/>
    <property type="project" value="TreeGrafter"/>
</dbReference>
<reference evidence="2" key="1">
    <citation type="submission" date="2021-02" db="EMBL/GenBank/DDBJ databases">
        <authorList>
            <person name="Nowell W R."/>
        </authorList>
    </citation>
    <scope>NUCLEOTIDE SEQUENCE</scope>
</reference>
<dbReference type="GO" id="GO:0045211">
    <property type="term" value="C:postsynaptic membrane"/>
    <property type="evidence" value="ECO:0007669"/>
    <property type="project" value="TreeGrafter"/>
</dbReference>
<proteinExistence type="predicted"/>
<dbReference type="InterPro" id="IPR036034">
    <property type="entry name" value="PDZ_sf"/>
</dbReference>
<comment type="caution">
    <text evidence="2">The sequence shown here is derived from an EMBL/GenBank/DDBJ whole genome shotgun (WGS) entry which is preliminary data.</text>
</comment>
<dbReference type="GO" id="GO:0016323">
    <property type="term" value="C:basolateral plasma membrane"/>
    <property type="evidence" value="ECO:0007669"/>
    <property type="project" value="TreeGrafter"/>
</dbReference>
<dbReference type="PANTHER" id="PTHR23119:SF50">
    <property type="entry name" value="PDZ DOMAIN-CONTAINING PROTEIN"/>
    <property type="match status" value="1"/>
</dbReference>
<dbReference type="Proteomes" id="UP000663860">
    <property type="component" value="Unassembled WGS sequence"/>
</dbReference>
<dbReference type="GO" id="GO:0014069">
    <property type="term" value="C:postsynaptic density"/>
    <property type="evidence" value="ECO:0007669"/>
    <property type="project" value="TreeGrafter"/>
</dbReference>
<dbReference type="GO" id="GO:0019901">
    <property type="term" value="F:protein kinase binding"/>
    <property type="evidence" value="ECO:0007669"/>
    <property type="project" value="TreeGrafter"/>
</dbReference>
<dbReference type="GO" id="GO:0098609">
    <property type="term" value="P:cell-cell adhesion"/>
    <property type="evidence" value="ECO:0007669"/>
    <property type="project" value="TreeGrafter"/>
</dbReference>
<dbReference type="PROSITE" id="PS50106">
    <property type="entry name" value="PDZ"/>
    <property type="match status" value="2"/>
</dbReference>
<dbReference type="GO" id="GO:0098887">
    <property type="term" value="P:neurotransmitter receptor transport, endosome to postsynaptic membrane"/>
    <property type="evidence" value="ECO:0007669"/>
    <property type="project" value="TreeGrafter"/>
</dbReference>
<dbReference type="GO" id="GO:0005912">
    <property type="term" value="C:adherens junction"/>
    <property type="evidence" value="ECO:0007669"/>
    <property type="project" value="TreeGrafter"/>
</dbReference>
<organism evidence="2 3">
    <name type="scientific">Adineta steineri</name>
    <dbReference type="NCBI Taxonomy" id="433720"/>
    <lineage>
        <taxon>Eukaryota</taxon>
        <taxon>Metazoa</taxon>
        <taxon>Spiralia</taxon>
        <taxon>Gnathifera</taxon>
        <taxon>Rotifera</taxon>
        <taxon>Eurotatoria</taxon>
        <taxon>Bdelloidea</taxon>
        <taxon>Adinetida</taxon>
        <taxon>Adinetidae</taxon>
        <taxon>Adineta</taxon>
    </lineage>
</organism>
<sequence length="249" mass="28275">MKQQIGTYFHILDRNNLSDGTHILHIKELPPPYSSLETQQSIVDDWKEKFIEIQPLYDHINKYGFVISGGSDTENGLAIVITHIDYCSDLSLDNGRTHLQLFDRILSINNIDLTRVTHDDAVQTFSLFQGQPIVLHIRRLNPVNIEHIDILLPYDISNQSLGITITGGIDNNIEDPGLFITQIDPNGLLASITKNNQLQIGDRLLEIKTNYTSANLQWVTHSMGVQLIRRICQDNKRITLVVAHRTSNF</sequence>
<evidence type="ECO:0000313" key="3">
    <source>
        <dbReference type="Proteomes" id="UP000663860"/>
    </source>
</evidence>
<evidence type="ECO:0000259" key="1">
    <source>
        <dbReference type="PROSITE" id="PS50106"/>
    </source>
</evidence>
<dbReference type="Gene3D" id="2.30.42.10">
    <property type="match status" value="2"/>
</dbReference>
<dbReference type="InterPro" id="IPR050614">
    <property type="entry name" value="Synaptic_Scaffolding_LAP-MAGUK"/>
</dbReference>
<feature type="domain" description="PDZ" evidence="1">
    <location>
        <begin position="149"/>
        <end position="230"/>
    </location>
</feature>
<dbReference type="CDD" id="cd00136">
    <property type="entry name" value="PDZ_canonical"/>
    <property type="match status" value="1"/>
</dbReference>
<dbReference type="SMART" id="SM00228">
    <property type="entry name" value="PDZ"/>
    <property type="match status" value="2"/>
</dbReference>
<dbReference type="SUPFAM" id="SSF50156">
    <property type="entry name" value="PDZ domain-like"/>
    <property type="match status" value="2"/>
</dbReference>
<dbReference type="Pfam" id="PF00595">
    <property type="entry name" value="PDZ"/>
    <property type="match status" value="1"/>
</dbReference>
<protein>
    <recommendedName>
        <fullName evidence="1">PDZ domain-containing protein</fullName>
    </recommendedName>
</protein>
<dbReference type="GO" id="GO:0098968">
    <property type="term" value="P:neurotransmitter receptor transport postsynaptic membrane to endosome"/>
    <property type="evidence" value="ECO:0007669"/>
    <property type="project" value="TreeGrafter"/>
</dbReference>
<dbReference type="EMBL" id="CAJNOE010000177">
    <property type="protein sequence ID" value="CAF1015229.1"/>
    <property type="molecule type" value="Genomic_DNA"/>
</dbReference>
<accession>A0A814HTR4</accession>
<feature type="domain" description="PDZ" evidence="1">
    <location>
        <begin position="50"/>
        <end position="125"/>
    </location>
</feature>
<dbReference type="GO" id="GO:0043113">
    <property type="term" value="P:receptor clustering"/>
    <property type="evidence" value="ECO:0007669"/>
    <property type="project" value="TreeGrafter"/>
</dbReference>
<dbReference type="AlphaFoldDB" id="A0A814HTR4"/>
<dbReference type="PANTHER" id="PTHR23119">
    <property type="entry name" value="DISCS LARGE"/>
    <property type="match status" value="1"/>
</dbReference>
<name>A0A814HTR4_9BILA</name>
<dbReference type="InterPro" id="IPR001478">
    <property type="entry name" value="PDZ"/>
</dbReference>
<gene>
    <name evidence="2" type="ORF">IZO911_LOCUS18405</name>
</gene>